<protein>
    <submittedName>
        <fullName evidence="2">Uncharacterized protein</fullName>
    </submittedName>
</protein>
<feature type="region of interest" description="Disordered" evidence="1">
    <location>
        <begin position="131"/>
        <end position="172"/>
    </location>
</feature>
<name>A0A7J7FW19_CAMSI</name>
<dbReference type="EMBL" id="JACBKZ010000014">
    <property type="protein sequence ID" value="KAF5932555.1"/>
    <property type="molecule type" value="Genomic_DNA"/>
</dbReference>
<gene>
    <name evidence="2" type="ORF">HYC85_028726</name>
</gene>
<evidence type="ECO:0000256" key="1">
    <source>
        <dbReference type="SAM" id="MobiDB-lite"/>
    </source>
</evidence>
<comment type="caution">
    <text evidence="2">The sequence shown here is derived from an EMBL/GenBank/DDBJ whole genome shotgun (WGS) entry which is preliminary data.</text>
</comment>
<reference evidence="3" key="1">
    <citation type="journal article" date="2020" name="Nat. Commun.">
        <title>Genome assembly of wild tea tree DASZ reveals pedigree and selection history of tea varieties.</title>
        <authorList>
            <person name="Zhang W."/>
            <person name="Zhang Y."/>
            <person name="Qiu H."/>
            <person name="Guo Y."/>
            <person name="Wan H."/>
            <person name="Zhang X."/>
            <person name="Scossa F."/>
            <person name="Alseekh S."/>
            <person name="Zhang Q."/>
            <person name="Wang P."/>
            <person name="Xu L."/>
            <person name="Schmidt M.H."/>
            <person name="Jia X."/>
            <person name="Li D."/>
            <person name="Zhu A."/>
            <person name="Guo F."/>
            <person name="Chen W."/>
            <person name="Ni D."/>
            <person name="Usadel B."/>
            <person name="Fernie A.R."/>
            <person name="Wen W."/>
        </authorList>
    </citation>
    <scope>NUCLEOTIDE SEQUENCE [LARGE SCALE GENOMIC DNA]</scope>
    <source>
        <strain evidence="3">cv. G240</strain>
    </source>
</reference>
<accession>A0A7J7FW19</accession>
<organism evidence="2 3">
    <name type="scientific">Camellia sinensis</name>
    <name type="common">Tea plant</name>
    <name type="synonym">Thea sinensis</name>
    <dbReference type="NCBI Taxonomy" id="4442"/>
    <lineage>
        <taxon>Eukaryota</taxon>
        <taxon>Viridiplantae</taxon>
        <taxon>Streptophyta</taxon>
        <taxon>Embryophyta</taxon>
        <taxon>Tracheophyta</taxon>
        <taxon>Spermatophyta</taxon>
        <taxon>Magnoliopsida</taxon>
        <taxon>eudicotyledons</taxon>
        <taxon>Gunneridae</taxon>
        <taxon>Pentapetalae</taxon>
        <taxon>asterids</taxon>
        <taxon>Ericales</taxon>
        <taxon>Theaceae</taxon>
        <taxon>Camellia</taxon>
    </lineage>
</organism>
<dbReference type="AlphaFoldDB" id="A0A7J7FW19"/>
<reference evidence="2 3" key="2">
    <citation type="submission" date="2020-07" db="EMBL/GenBank/DDBJ databases">
        <title>Genome assembly of wild tea tree DASZ reveals pedigree and selection history of tea varieties.</title>
        <authorList>
            <person name="Zhang W."/>
        </authorList>
    </citation>
    <scope>NUCLEOTIDE SEQUENCE [LARGE SCALE GENOMIC DNA]</scope>
    <source>
        <strain evidence="3">cv. G240</strain>
        <tissue evidence="2">Leaf</tissue>
    </source>
</reference>
<keyword evidence="3" id="KW-1185">Reference proteome</keyword>
<evidence type="ECO:0000313" key="3">
    <source>
        <dbReference type="Proteomes" id="UP000593564"/>
    </source>
</evidence>
<proteinExistence type="predicted"/>
<dbReference type="Proteomes" id="UP000593564">
    <property type="component" value="Unassembled WGS sequence"/>
</dbReference>
<sequence>MTQNSEEVVVMAAALNQGTTMQGETDIEMHRLSRAPTAYLIWEPQSFQTREPTTFELMEMIGDLQRAVTDLAFGMSAPPSTMSHARNFTPEEPPLLGRIVIELSQPDAIPSMGSDMSTTTRLRTDVVTQTFDQAEASERGSSSQGENREKGRRTRNDPISSNPAPRRDQSQYPSALFQVHPAKIHKPRSINPEVAGSSMPSICLCPRLFKPLLKKAISNLLSLGLSLIVFHPVVMLPSTVRTINKLVIAPTIASIFATKYRICLTTGLSSHQAQQSLSSLGQ</sequence>
<evidence type="ECO:0000313" key="2">
    <source>
        <dbReference type="EMBL" id="KAF5932555.1"/>
    </source>
</evidence>